<dbReference type="Proteomes" id="UP000184442">
    <property type="component" value="Unassembled WGS sequence"/>
</dbReference>
<dbReference type="PROSITE" id="PS50943">
    <property type="entry name" value="HTH_CROC1"/>
    <property type="match status" value="1"/>
</dbReference>
<dbReference type="AlphaFoldDB" id="A0A1M6BY42"/>
<name>A0A1M6BY42_9FIRM</name>
<proteinExistence type="predicted"/>
<accession>A0A1M6BY42</accession>
<dbReference type="Gene3D" id="1.10.260.40">
    <property type="entry name" value="lambda repressor-like DNA-binding domains"/>
    <property type="match status" value="1"/>
</dbReference>
<sequence>MSYALGSRIKELRTNHKISQEQMAEVLGTTRQRYSRIENGQVDISFVMIKKIANYLGIPMSQITSAEEEKKELVTFFREKSSSENVLNCVAKIEEILRAFKAHEKLYYQMRMRDGFVD</sequence>
<keyword evidence="1 3" id="KW-0238">DNA-binding</keyword>
<dbReference type="OrthoDB" id="9812495at2"/>
<dbReference type="EMBL" id="FQZS01000004">
    <property type="protein sequence ID" value="SHI53709.1"/>
    <property type="molecule type" value="Genomic_DNA"/>
</dbReference>
<evidence type="ECO:0000259" key="2">
    <source>
        <dbReference type="PROSITE" id="PS50943"/>
    </source>
</evidence>
<evidence type="ECO:0000313" key="4">
    <source>
        <dbReference type="Proteomes" id="UP000184442"/>
    </source>
</evidence>
<dbReference type="SUPFAM" id="SSF47413">
    <property type="entry name" value="lambda repressor-like DNA-binding domains"/>
    <property type="match status" value="1"/>
</dbReference>
<dbReference type="CDD" id="cd00093">
    <property type="entry name" value="HTH_XRE"/>
    <property type="match status" value="1"/>
</dbReference>
<evidence type="ECO:0000313" key="3">
    <source>
        <dbReference type="EMBL" id="SHI53709.1"/>
    </source>
</evidence>
<dbReference type="PANTHER" id="PTHR46797">
    <property type="entry name" value="HTH-TYPE TRANSCRIPTIONAL REGULATOR"/>
    <property type="match status" value="1"/>
</dbReference>
<dbReference type="InterPro" id="IPR050807">
    <property type="entry name" value="TransReg_Diox_bact_type"/>
</dbReference>
<evidence type="ECO:0000256" key="1">
    <source>
        <dbReference type="ARBA" id="ARBA00023125"/>
    </source>
</evidence>
<dbReference type="GO" id="GO:0005829">
    <property type="term" value="C:cytosol"/>
    <property type="evidence" value="ECO:0007669"/>
    <property type="project" value="TreeGrafter"/>
</dbReference>
<dbReference type="RefSeq" id="WP_073024359.1">
    <property type="nucleotide sequence ID" value="NZ_FQZS01000004.1"/>
</dbReference>
<dbReference type="GO" id="GO:0003677">
    <property type="term" value="F:DNA binding"/>
    <property type="evidence" value="ECO:0007669"/>
    <property type="project" value="UniProtKB-KW"/>
</dbReference>
<dbReference type="STRING" id="1122184.SAMN02745176_00597"/>
<gene>
    <name evidence="3" type="ORF">SAMN02745176_00597</name>
</gene>
<dbReference type="GO" id="GO:0003700">
    <property type="term" value="F:DNA-binding transcription factor activity"/>
    <property type="evidence" value="ECO:0007669"/>
    <property type="project" value="TreeGrafter"/>
</dbReference>
<dbReference type="Pfam" id="PF01381">
    <property type="entry name" value="HTH_3"/>
    <property type="match status" value="1"/>
</dbReference>
<protein>
    <submittedName>
        <fullName evidence="3">DNA-binding transcriptional regulator, XRE-family HTH domain</fullName>
    </submittedName>
</protein>
<dbReference type="InterPro" id="IPR010982">
    <property type="entry name" value="Lambda_DNA-bd_dom_sf"/>
</dbReference>
<keyword evidence="4" id="KW-1185">Reference proteome</keyword>
<feature type="domain" description="HTH cro/C1-type" evidence="2">
    <location>
        <begin position="9"/>
        <end position="63"/>
    </location>
</feature>
<dbReference type="SMART" id="SM00530">
    <property type="entry name" value="HTH_XRE"/>
    <property type="match status" value="1"/>
</dbReference>
<reference evidence="3 4" key="1">
    <citation type="submission" date="2016-11" db="EMBL/GenBank/DDBJ databases">
        <authorList>
            <person name="Jaros S."/>
            <person name="Januszkiewicz K."/>
            <person name="Wedrychowicz H."/>
        </authorList>
    </citation>
    <scope>NUCLEOTIDE SEQUENCE [LARGE SCALE GENOMIC DNA]</scope>
    <source>
        <strain evidence="3 4">DSM 19022</strain>
    </source>
</reference>
<dbReference type="InterPro" id="IPR001387">
    <property type="entry name" value="Cro/C1-type_HTH"/>
</dbReference>
<dbReference type="PANTHER" id="PTHR46797:SF1">
    <property type="entry name" value="METHYLPHOSPHONATE SYNTHASE"/>
    <property type="match status" value="1"/>
</dbReference>
<organism evidence="3 4">
    <name type="scientific">Lutispora thermophila DSM 19022</name>
    <dbReference type="NCBI Taxonomy" id="1122184"/>
    <lineage>
        <taxon>Bacteria</taxon>
        <taxon>Bacillati</taxon>
        <taxon>Bacillota</taxon>
        <taxon>Clostridia</taxon>
        <taxon>Lutisporales</taxon>
        <taxon>Lutisporaceae</taxon>
        <taxon>Lutispora</taxon>
    </lineage>
</organism>